<dbReference type="Pfam" id="PF00109">
    <property type="entry name" value="ketoacyl-synt"/>
    <property type="match status" value="1"/>
</dbReference>
<gene>
    <name evidence="12" type="ORF">E0L32_010999</name>
</gene>
<dbReference type="Gene3D" id="3.30.70.3290">
    <property type="match status" value="1"/>
</dbReference>
<dbReference type="Pfam" id="PF08242">
    <property type="entry name" value="Methyltransf_12"/>
    <property type="match status" value="1"/>
</dbReference>
<dbReference type="InterPro" id="IPR014031">
    <property type="entry name" value="Ketoacyl_synth_C"/>
</dbReference>
<dbReference type="PROSITE" id="PS52004">
    <property type="entry name" value="KS3_2"/>
    <property type="match status" value="1"/>
</dbReference>
<dbReference type="GO" id="GO:0016491">
    <property type="term" value="F:oxidoreductase activity"/>
    <property type="evidence" value="ECO:0007669"/>
    <property type="project" value="UniProtKB-KW"/>
</dbReference>
<dbReference type="InterPro" id="IPR014030">
    <property type="entry name" value="Ketoacyl_synth_N"/>
</dbReference>
<dbReference type="STRING" id="1093900.A0A507ALR3"/>
<feature type="active site" description="Proton acceptor; for dehydratase activity" evidence="8">
    <location>
        <position position="957"/>
    </location>
</feature>
<dbReference type="Proteomes" id="UP000319257">
    <property type="component" value="Unassembled WGS sequence"/>
</dbReference>
<dbReference type="SUPFAM" id="SSF53335">
    <property type="entry name" value="S-adenosyl-L-methionine-dependent methyltransferases"/>
    <property type="match status" value="1"/>
</dbReference>
<dbReference type="CDD" id="cd05195">
    <property type="entry name" value="enoyl_red"/>
    <property type="match status" value="1"/>
</dbReference>
<organism evidence="12 13">
    <name type="scientific">Thyridium curvatum</name>
    <dbReference type="NCBI Taxonomy" id="1093900"/>
    <lineage>
        <taxon>Eukaryota</taxon>
        <taxon>Fungi</taxon>
        <taxon>Dikarya</taxon>
        <taxon>Ascomycota</taxon>
        <taxon>Pezizomycotina</taxon>
        <taxon>Sordariomycetes</taxon>
        <taxon>Sordariomycetidae</taxon>
        <taxon>Thyridiales</taxon>
        <taxon>Thyridiaceae</taxon>
        <taxon>Thyridium</taxon>
    </lineage>
</organism>
<evidence type="ECO:0000256" key="2">
    <source>
        <dbReference type="ARBA" id="ARBA00022553"/>
    </source>
</evidence>
<dbReference type="GO" id="GO:0044550">
    <property type="term" value="P:secondary metabolite biosynthetic process"/>
    <property type="evidence" value="ECO:0007669"/>
    <property type="project" value="TreeGrafter"/>
</dbReference>
<dbReference type="InParanoid" id="A0A507ALR3"/>
<proteinExistence type="predicted"/>
<evidence type="ECO:0000256" key="5">
    <source>
        <dbReference type="ARBA" id="ARBA00023002"/>
    </source>
</evidence>
<keyword evidence="1" id="KW-0596">Phosphopantetheine</keyword>
<feature type="active site" description="Proton donor; for dehydratase activity" evidence="8">
    <location>
        <position position="1144"/>
    </location>
</feature>
<dbReference type="GeneID" id="41978446"/>
<dbReference type="SMART" id="SM00829">
    <property type="entry name" value="PKS_ER"/>
    <property type="match status" value="1"/>
</dbReference>
<dbReference type="SUPFAM" id="SSF51735">
    <property type="entry name" value="NAD(P)-binding Rossmann-fold domains"/>
    <property type="match status" value="1"/>
</dbReference>
<dbReference type="SUPFAM" id="SSF50129">
    <property type="entry name" value="GroES-like"/>
    <property type="match status" value="1"/>
</dbReference>
<comment type="caution">
    <text evidence="12">The sequence shown here is derived from an EMBL/GenBank/DDBJ whole genome shotgun (WGS) entry which is preliminary data.</text>
</comment>
<dbReference type="OrthoDB" id="329835at2759"/>
<dbReference type="Pfam" id="PF14765">
    <property type="entry name" value="PS-DH"/>
    <property type="match status" value="1"/>
</dbReference>
<dbReference type="Pfam" id="PF02801">
    <property type="entry name" value="Ketoacyl-synt_C"/>
    <property type="match status" value="1"/>
</dbReference>
<dbReference type="Gene3D" id="3.90.180.10">
    <property type="entry name" value="Medium-chain alcohol dehydrogenases, catalytic domain"/>
    <property type="match status" value="1"/>
</dbReference>
<dbReference type="FunFam" id="3.40.366.10:FF:000002">
    <property type="entry name" value="Probable polyketide synthase 2"/>
    <property type="match status" value="1"/>
</dbReference>
<dbReference type="InterPro" id="IPR020843">
    <property type="entry name" value="ER"/>
</dbReference>
<evidence type="ECO:0000259" key="9">
    <source>
        <dbReference type="PROSITE" id="PS50075"/>
    </source>
</evidence>
<dbReference type="InterPro" id="IPR036291">
    <property type="entry name" value="NAD(P)-bd_dom_sf"/>
</dbReference>
<feature type="domain" description="Ketosynthase family 3 (KS3)" evidence="10">
    <location>
        <begin position="10"/>
        <end position="434"/>
    </location>
</feature>
<dbReference type="Pfam" id="PF08659">
    <property type="entry name" value="KR"/>
    <property type="match status" value="1"/>
</dbReference>
<keyword evidence="3" id="KW-0808">Transferase</keyword>
<dbReference type="PROSITE" id="PS52019">
    <property type="entry name" value="PKS_MFAS_DH"/>
    <property type="match status" value="1"/>
</dbReference>
<dbReference type="Pfam" id="PF16197">
    <property type="entry name" value="KAsynt_C_assoc"/>
    <property type="match status" value="1"/>
</dbReference>
<evidence type="ECO:0000313" key="13">
    <source>
        <dbReference type="Proteomes" id="UP000319257"/>
    </source>
</evidence>
<dbReference type="SMART" id="SM00826">
    <property type="entry name" value="PKS_DH"/>
    <property type="match status" value="1"/>
</dbReference>
<dbReference type="SMART" id="SM00823">
    <property type="entry name" value="PKS_PP"/>
    <property type="match status" value="1"/>
</dbReference>
<dbReference type="SUPFAM" id="SSF47336">
    <property type="entry name" value="ACP-like"/>
    <property type="match status" value="1"/>
</dbReference>
<keyword evidence="5" id="KW-0560">Oxidoreductase</keyword>
<feature type="region of interest" description="N-terminal hotdog fold" evidence="8">
    <location>
        <begin position="926"/>
        <end position="1061"/>
    </location>
</feature>
<dbReference type="InterPro" id="IPR029063">
    <property type="entry name" value="SAM-dependent_MTases_sf"/>
</dbReference>
<dbReference type="InterPro" id="IPR013217">
    <property type="entry name" value="Methyltransf_12"/>
</dbReference>
<evidence type="ECO:0000256" key="6">
    <source>
        <dbReference type="ARBA" id="ARBA00023268"/>
    </source>
</evidence>
<dbReference type="SUPFAM" id="SSF52151">
    <property type="entry name" value="FabD/lysophospholipase-like"/>
    <property type="match status" value="1"/>
</dbReference>
<accession>A0A507ALR3</accession>
<dbReference type="PANTHER" id="PTHR43775:SF29">
    <property type="entry name" value="ASPERFURANONE POLYKETIDE SYNTHASE AFOG-RELATED"/>
    <property type="match status" value="1"/>
</dbReference>
<dbReference type="InterPro" id="IPR049900">
    <property type="entry name" value="PKS_mFAS_DH"/>
</dbReference>
<dbReference type="InterPro" id="IPR013968">
    <property type="entry name" value="PKS_KR"/>
</dbReference>
<keyword evidence="4" id="KW-0521">NADP</keyword>
<dbReference type="InterPro" id="IPR018201">
    <property type="entry name" value="Ketoacyl_synth_AS"/>
</dbReference>
<dbReference type="RefSeq" id="XP_030988815.1">
    <property type="nucleotide sequence ID" value="XM_031133680.1"/>
</dbReference>
<dbReference type="InterPro" id="IPR016039">
    <property type="entry name" value="Thiolase-like"/>
</dbReference>
<dbReference type="InterPro" id="IPR011032">
    <property type="entry name" value="GroES-like_sf"/>
</dbReference>
<dbReference type="InterPro" id="IPR009081">
    <property type="entry name" value="PP-bd_ACP"/>
</dbReference>
<evidence type="ECO:0000256" key="1">
    <source>
        <dbReference type="ARBA" id="ARBA00022450"/>
    </source>
</evidence>
<dbReference type="SUPFAM" id="SSF53901">
    <property type="entry name" value="Thiolase-like"/>
    <property type="match status" value="1"/>
</dbReference>
<evidence type="ECO:0000256" key="4">
    <source>
        <dbReference type="ARBA" id="ARBA00022857"/>
    </source>
</evidence>
<dbReference type="InterPro" id="IPR036736">
    <property type="entry name" value="ACP-like_sf"/>
</dbReference>
<dbReference type="InterPro" id="IPR020841">
    <property type="entry name" value="PKS_Beta-ketoAc_synthase_dom"/>
</dbReference>
<dbReference type="SMART" id="SM00825">
    <property type="entry name" value="PKS_KS"/>
    <property type="match status" value="1"/>
</dbReference>
<dbReference type="Gene3D" id="3.40.50.150">
    <property type="entry name" value="Vaccinia Virus protein VP39"/>
    <property type="match status" value="1"/>
</dbReference>
<dbReference type="InterPro" id="IPR049551">
    <property type="entry name" value="PKS_DH_C"/>
</dbReference>
<dbReference type="GO" id="GO:0031177">
    <property type="term" value="F:phosphopantetheine binding"/>
    <property type="evidence" value="ECO:0007669"/>
    <property type="project" value="InterPro"/>
</dbReference>
<evidence type="ECO:0000256" key="3">
    <source>
        <dbReference type="ARBA" id="ARBA00022679"/>
    </source>
</evidence>
<dbReference type="CDD" id="cd02440">
    <property type="entry name" value="AdoMet_MTases"/>
    <property type="match status" value="1"/>
</dbReference>
<evidence type="ECO:0000256" key="8">
    <source>
        <dbReference type="PROSITE-ProRule" id="PRU01363"/>
    </source>
</evidence>
<dbReference type="InterPro" id="IPR049552">
    <property type="entry name" value="PKS_DH_N"/>
</dbReference>
<dbReference type="GO" id="GO:0006633">
    <property type="term" value="P:fatty acid biosynthetic process"/>
    <property type="evidence" value="ECO:0007669"/>
    <property type="project" value="InterPro"/>
</dbReference>
<dbReference type="InterPro" id="IPR050091">
    <property type="entry name" value="PKS_NRPS_Biosynth_Enz"/>
</dbReference>
<dbReference type="InterPro" id="IPR016036">
    <property type="entry name" value="Malonyl_transacylase_ACP-bd"/>
</dbReference>
<dbReference type="CDD" id="cd00833">
    <property type="entry name" value="PKS"/>
    <property type="match status" value="1"/>
</dbReference>
<dbReference type="PROSITE" id="PS50075">
    <property type="entry name" value="CARRIER"/>
    <property type="match status" value="1"/>
</dbReference>
<dbReference type="SUPFAM" id="SSF55048">
    <property type="entry name" value="Probable ACP-binding domain of malonyl-CoA ACP transacylase"/>
    <property type="match status" value="1"/>
</dbReference>
<feature type="domain" description="PKS/mFAS DH" evidence="11">
    <location>
        <begin position="926"/>
        <end position="1231"/>
    </location>
</feature>
<dbReference type="PANTHER" id="PTHR43775">
    <property type="entry name" value="FATTY ACID SYNTHASE"/>
    <property type="match status" value="1"/>
</dbReference>
<dbReference type="EMBL" id="SKBQ01000095">
    <property type="protein sequence ID" value="TPX07104.1"/>
    <property type="molecule type" value="Genomic_DNA"/>
</dbReference>
<evidence type="ECO:0000313" key="12">
    <source>
        <dbReference type="EMBL" id="TPX07104.1"/>
    </source>
</evidence>
<dbReference type="Gene3D" id="3.40.50.720">
    <property type="entry name" value="NAD(P)-binding Rossmann-like Domain"/>
    <property type="match status" value="1"/>
</dbReference>
<dbReference type="Pfam" id="PF21089">
    <property type="entry name" value="PKS_DH_N"/>
    <property type="match status" value="1"/>
</dbReference>
<dbReference type="InterPro" id="IPR001227">
    <property type="entry name" value="Ac_transferase_dom_sf"/>
</dbReference>
<feature type="region of interest" description="C-terminal hotdog fold" evidence="8">
    <location>
        <begin position="1082"/>
        <end position="1231"/>
    </location>
</feature>
<dbReference type="SMART" id="SM00827">
    <property type="entry name" value="PKS_AT"/>
    <property type="match status" value="1"/>
</dbReference>
<dbReference type="Pfam" id="PF00698">
    <property type="entry name" value="Acyl_transf_1"/>
    <property type="match status" value="1"/>
</dbReference>
<keyword evidence="13" id="KW-1185">Reference proteome</keyword>
<feature type="domain" description="Carrier" evidence="9">
    <location>
        <begin position="2375"/>
        <end position="2452"/>
    </location>
</feature>
<reference evidence="12 13" key="1">
    <citation type="submission" date="2019-06" db="EMBL/GenBank/DDBJ databases">
        <title>Draft genome sequence of the filamentous fungus Phialemoniopsis curvata isolated from diesel fuel.</title>
        <authorList>
            <person name="Varaljay V.A."/>
            <person name="Lyon W.J."/>
            <person name="Crouch A.L."/>
            <person name="Drake C.E."/>
            <person name="Hollomon J.M."/>
            <person name="Nadeau L.J."/>
            <person name="Nunn H.S."/>
            <person name="Stevenson B.S."/>
            <person name="Bojanowski C.L."/>
            <person name="Crookes-Goodson W.J."/>
        </authorList>
    </citation>
    <scope>NUCLEOTIDE SEQUENCE [LARGE SCALE GENOMIC DNA]</scope>
    <source>
        <strain evidence="12 13">D216</strain>
    </source>
</reference>
<dbReference type="Gene3D" id="1.10.1200.10">
    <property type="entry name" value="ACP-like"/>
    <property type="match status" value="1"/>
</dbReference>
<evidence type="ECO:0000259" key="10">
    <source>
        <dbReference type="PROSITE" id="PS52004"/>
    </source>
</evidence>
<dbReference type="InterPro" id="IPR006162">
    <property type="entry name" value="Ppantetheine_attach_site"/>
</dbReference>
<dbReference type="InterPro" id="IPR042104">
    <property type="entry name" value="PKS_dehydratase_sf"/>
</dbReference>
<keyword evidence="7" id="KW-0012">Acyltransferase</keyword>
<evidence type="ECO:0000256" key="7">
    <source>
        <dbReference type="ARBA" id="ARBA00023315"/>
    </source>
</evidence>
<dbReference type="Gene3D" id="3.40.366.10">
    <property type="entry name" value="Malonyl-Coenzyme A Acyl Carrier Protein, domain 2"/>
    <property type="match status" value="1"/>
</dbReference>
<name>A0A507ALR3_9PEZI</name>
<evidence type="ECO:0000259" key="11">
    <source>
        <dbReference type="PROSITE" id="PS52019"/>
    </source>
</evidence>
<dbReference type="PROSITE" id="PS00606">
    <property type="entry name" value="KS3_1"/>
    <property type="match status" value="1"/>
</dbReference>
<dbReference type="Gene3D" id="3.10.129.110">
    <property type="entry name" value="Polyketide synthase dehydratase"/>
    <property type="match status" value="1"/>
</dbReference>
<dbReference type="PROSITE" id="PS00012">
    <property type="entry name" value="PHOSPHOPANTETHEINE"/>
    <property type="match status" value="1"/>
</dbReference>
<dbReference type="GO" id="GO:0004312">
    <property type="term" value="F:fatty acid synthase activity"/>
    <property type="evidence" value="ECO:0007669"/>
    <property type="project" value="TreeGrafter"/>
</dbReference>
<keyword evidence="2" id="KW-0597">Phosphoprotein</keyword>
<dbReference type="GO" id="GO:0004315">
    <property type="term" value="F:3-oxoacyl-[acyl-carrier-protein] synthase activity"/>
    <property type="evidence" value="ECO:0007669"/>
    <property type="project" value="InterPro"/>
</dbReference>
<dbReference type="Gene3D" id="3.40.47.10">
    <property type="match status" value="1"/>
</dbReference>
<protein>
    <submittedName>
        <fullName evidence="12">Uncharacterized protein</fullName>
    </submittedName>
</protein>
<dbReference type="InterPro" id="IPR032821">
    <property type="entry name" value="PKS_assoc"/>
</dbReference>
<dbReference type="InterPro" id="IPR014043">
    <property type="entry name" value="Acyl_transferase_dom"/>
</dbReference>
<dbReference type="InterPro" id="IPR020806">
    <property type="entry name" value="PKS_PP-bd"/>
</dbReference>
<keyword evidence="6" id="KW-0511">Multifunctional enzyme</keyword>
<sequence>MSPTHRQGGSEPVAIIGMACRFAGDATSPSKLWDLCVSGRDAWSPVPKERFDAGAHYHPDKEKRGRNHAKGGYFLSQDIAAFDAAFFNLTAEVARALDPQIRLLLESVYEATEDAGIPINHLAGSDTSVYTGTYSKDYHDQLTRDPGQLPPSFITGNATSMLSNRIAHFYDLHGPSMSIDTACSSGMVALHHAVQSIRSGDSTTSIVGAASALLNPDMFISQSTIGFLGGGGRCFAWDSRAEGYGRGEGVATLILKSLEDAVRDGDRVHAVIRETGLNQDGKTPTITSPSSQAQIDLIEACYRRAGLDLSETAYVDGHMTGTKAGDAAEAEALGKTFGKRRSAEDPLLVGSVKTNIGHTEPVSGLAAVIKTVSALKHGIIPSNLNFKMPGKADLQRLHLRVPTELTPWPTNKPLRASVNNFGIGGTNAHAILEAFLNQVQGQQLTNGETEHESRQVFLFSAKDPAVAAASAKALATWVRAGKARIKPADLAYTLSERRSWHPWRIAVSAVSLNDLSAKLEQPGIKASHIAATKPRIGFVFNGQGAQWHAMGRELISAYPVFRKAIQEADQILKEHGAEWSLIEELMRDAKSTRVSEVELSQPISVALQLCLVELLTSWDVRPAAVTSHSSGEIAAAYAVGALSFREALGVVYHRGRLGAKHRKLSTVPGGMLAVGLGPNKAREYLLNDKVVVACINSPDSVTLSGDLQPVEEVLARLEADGVFARKLKVPLAYHSHHMQSMAPEYAEVLRSIASARPGWTGALFTSPVTGKFVMSPQILPPEHWVENLTNPVLFSQAFREMCFGQNPATSNVAPDEPTRNVDAVVEIGAHGTLAGPINQILKAEGAALPYATCLRRSENAVETMQELACNLIEWGYPVKLKDVNSPNNEVRKLVDDLPTYAWNHKTRYWLEPRISREIRNPRFPPHELVGSPLAGGNGAMPTWRNLQLGDVAWLKDHRVNSAVVVGAATFVSMAVEGLRLLSSTGADSVSAYHLKNVEFQSALEVPQGSSNSTEVILSLSANDGEAADHEKWNKFSISTVDGDSNWIEHARGFAAAVTSGSAPGQDRFVALPDLNSFSGRGEKPRDVNVDELFKTFHGMGIEHGPTFKNLISGKATAGKAVLKLDVTEALAHTEDYVLHPTILDSILQTAYTCIPDAIRRHSVAIPQSIEELYIAAKPALSSGSPLHVVSERTRSRRTGFTSKITAISPGNTQPVHVEGFYIKAIPRPLTQETEVTSVCSKISWEPDILHNIPTVVKSAMRRFLTDDEKATEDKLMRVAYHMIHDAVSELETEGQESWQWHHKIFYEWMRSVVAQAAAGTLAPRSKMWARTSKGMKRLMADELDAVDAAGRMTVRVGRNLARIVRGDVTPLEIMTADGLLTQYYEDMPRLKHRTYIHLSKIAELFAAKNPGAAVLEVGGGTGGATTAMLEGFAAKGNGANTLLGRYTFTDISSGFFDAAKTKLAAWGDLIEFKKLDIEVDPVEQTFTPGTYDLVMASMALHATKSLVKTMRHVRKMLKPGGKLVMIEPDQDRLDVQLMAGTLPGWWLSEEPQRKSSPSATLEMWTDVLREAGYSGIDFSIGDCEEPEYHSMNVILATAVPAEPPAYPLSVSIAYVEAARGPWLAELAGVVKDIMGITPTLSEVGDVHAQTGSERLTIVADARLGSLSAGSNLLKKLVSDSQAILWLASHSPLSGHDTQYAHLADTLSSLRKEHPKKRIVSLGLGQSASSWDKDDLSALKHVIKASFDKSVEVDEWEYIVKDGSLHVPRIYPDRNLDAVVSTEDVDPPSKQEPFLRERDHALVWQPGLGGLVDDPHFTPDYDSLESALPKGSLEIEVRAFGIGSEIDESRDLQGYDFAGNVKRLGADTEGSGLKIGDKVCGIAQGDISSIVRGPAISVAKLLTGISWTTAASLPTPSATAHYALFKAAQLQKGESALIVGATTPVGQAAIHFAQDIGAKIFATCGSAEEQQLLATNHGLGKEQIISTGVSVPSPRDSGHAFDVVLQASNDRLLLDLVSPFGRYIDCSGNTDARKSLDLTPLHQRSATYVPVDILQLSQYRGKLVQDSLVASLQSLKPHCSASFSVEQFSLADLDKAVRKATKPAVVGVSSRVVVIPAPEDYVKVVHRPRPIKLDAEASYVVIGEDVDGMTESVVSWMVDNGAKHVVTALRADKSLDGAAAITKRAESEGCTLRVVHVDTASPNSICKAVGGEGVVPTVRGIVGLLPLSIETPHTALENITKQYQDVEFFVLISQAEHASVISSLPAALAKARAAQGHPTTALDIIGTVAEPTMLRLLDTAVSNSSTHIIAGLTSHETLSEDLKTYHDRRYGTLRLADPQSRRKADSAPLASGAQDADRAAAPLRALAEQPAVTEAQATTFVTDAVVAKLEDMFGAAEGEVDARQPPSRYGVDSLVAVELRNWLESAARARLTVSDIVGSKSLGELGRTVAGRSELVVGLKA</sequence>
<dbReference type="InterPro" id="IPR020807">
    <property type="entry name" value="PKS_DH"/>
</dbReference>
<dbReference type="InterPro" id="IPR016035">
    <property type="entry name" value="Acyl_Trfase/lysoPLipase"/>
</dbReference>
<dbReference type="Pfam" id="PF00550">
    <property type="entry name" value="PP-binding"/>
    <property type="match status" value="1"/>
</dbReference>